<feature type="signal peptide" evidence="2">
    <location>
        <begin position="1"/>
        <end position="21"/>
    </location>
</feature>
<evidence type="ECO:0000313" key="4">
    <source>
        <dbReference type="Proteomes" id="UP000298021"/>
    </source>
</evidence>
<name>A0A4Z0JQ79_9LACO</name>
<reference evidence="3 4" key="1">
    <citation type="submission" date="2018-10" db="EMBL/GenBank/DDBJ databases">
        <title>Lactobacillus sp. R7 and Lactobacillus sp. R19 isolated from fermented mustard green product of Taiwan.</title>
        <authorList>
            <person name="Lin S.-T."/>
        </authorList>
    </citation>
    <scope>NUCLEOTIDE SEQUENCE [LARGE SCALE GENOMIC DNA]</scope>
    <source>
        <strain evidence="3 4">BCRC 81127</strain>
    </source>
</reference>
<dbReference type="Proteomes" id="UP000298021">
    <property type="component" value="Unassembled WGS sequence"/>
</dbReference>
<dbReference type="RefSeq" id="WP_135371528.1">
    <property type="nucleotide sequence ID" value="NZ_RKLY01000006.1"/>
</dbReference>
<dbReference type="AlphaFoldDB" id="A0A4Z0JQ79"/>
<feature type="compositionally biased region" description="Polar residues" evidence="1">
    <location>
        <begin position="235"/>
        <end position="258"/>
    </location>
</feature>
<keyword evidence="2" id="KW-0732">Signal</keyword>
<feature type="region of interest" description="Disordered" evidence="1">
    <location>
        <begin position="161"/>
        <end position="290"/>
    </location>
</feature>
<sequence>MKKLRLLILLALVLVVSGCSKVSTSSDEKTILTNETTNKTVEYVNLSDSEKNEMTFQFTRNSSASNVDLKVINRTNKNVGLVFSDIMLVHGQNDKTSASKRGKISIKSNSTKNIKGLFTNLSATNFQTVGLFEYRNSKNKLAYSETSKLVSRSSNLTNTTLKKSYKSKTKKKETESDDKKEETDETEANASSEPDTTSDTENDSSNNSEADSSTTQTNDSSSTSVNSSQDAINLIKSQNQSSDSNYSVVINHSSGSTDTVKDKNGDSVYWIRGNSGDSNSGNSGDDWTIYPNGYVVHSKPSM</sequence>
<feature type="compositionally biased region" description="Basic and acidic residues" evidence="1">
    <location>
        <begin position="172"/>
        <end position="182"/>
    </location>
</feature>
<accession>A0A4Z0JQ79</accession>
<feature type="compositionally biased region" description="Low complexity" evidence="1">
    <location>
        <begin position="273"/>
        <end position="286"/>
    </location>
</feature>
<feature type="chain" id="PRO_5039495611" description="Lipoprotein" evidence="2">
    <location>
        <begin position="22"/>
        <end position="302"/>
    </location>
</feature>
<dbReference type="PROSITE" id="PS51257">
    <property type="entry name" value="PROKAR_LIPOPROTEIN"/>
    <property type="match status" value="1"/>
</dbReference>
<comment type="caution">
    <text evidence="3">The sequence shown here is derived from an EMBL/GenBank/DDBJ whole genome shotgun (WGS) entry which is preliminary data.</text>
</comment>
<protein>
    <recommendedName>
        <fullName evidence="5">Lipoprotein</fullName>
    </recommendedName>
</protein>
<keyword evidence="4" id="KW-1185">Reference proteome</keyword>
<evidence type="ECO:0000313" key="3">
    <source>
        <dbReference type="EMBL" id="TGD24288.1"/>
    </source>
</evidence>
<evidence type="ECO:0000256" key="1">
    <source>
        <dbReference type="SAM" id="MobiDB-lite"/>
    </source>
</evidence>
<organism evidence="3 4">
    <name type="scientific">Companilactobacillus suantsaicola</name>
    <dbReference type="NCBI Taxonomy" id="2487723"/>
    <lineage>
        <taxon>Bacteria</taxon>
        <taxon>Bacillati</taxon>
        <taxon>Bacillota</taxon>
        <taxon>Bacilli</taxon>
        <taxon>Lactobacillales</taxon>
        <taxon>Lactobacillaceae</taxon>
        <taxon>Companilactobacillus</taxon>
    </lineage>
</organism>
<proteinExistence type="predicted"/>
<gene>
    <name evidence="3" type="ORF">EGT49_03255</name>
</gene>
<evidence type="ECO:0008006" key="5">
    <source>
        <dbReference type="Google" id="ProtNLM"/>
    </source>
</evidence>
<feature type="compositionally biased region" description="Low complexity" evidence="1">
    <location>
        <begin position="203"/>
        <end position="230"/>
    </location>
</feature>
<dbReference type="OrthoDB" id="2328311at2"/>
<dbReference type="EMBL" id="RKLY01000006">
    <property type="protein sequence ID" value="TGD24288.1"/>
    <property type="molecule type" value="Genomic_DNA"/>
</dbReference>
<evidence type="ECO:0000256" key="2">
    <source>
        <dbReference type="SAM" id="SignalP"/>
    </source>
</evidence>